<keyword evidence="4" id="KW-1185">Reference proteome</keyword>
<keyword evidence="2" id="KW-0472">Membrane</keyword>
<dbReference type="Proteomes" id="UP001614394">
    <property type="component" value="Unassembled WGS sequence"/>
</dbReference>
<evidence type="ECO:0000313" key="4">
    <source>
        <dbReference type="Proteomes" id="UP001614394"/>
    </source>
</evidence>
<name>A0ABW8CCR1_9ACTN</name>
<keyword evidence="2" id="KW-1133">Transmembrane helix</keyword>
<feature type="compositionally biased region" description="Pro residues" evidence="1">
    <location>
        <begin position="1"/>
        <end position="15"/>
    </location>
</feature>
<feature type="region of interest" description="Disordered" evidence="1">
    <location>
        <begin position="1"/>
        <end position="76"/>
    </location>
</feature>
<organism evidence="3 4">
    <name type="scientific">Streptomyces fildesensis</name>
    <dbReference type="NCBI Taxonomy" id="375757"/>
    <lineage>
        <taxon>Bacteria</taxon>
        <taxon>Bacillati</taxon>
        <taxon>Actinomycetota</taxon>
        <taxon>Actinomycetes</taxon>
        <taxon>Kitasatosporales</taxon>
        <taxon>Streptomycetaceae</taxon>
        <taxon>Streptomyces</taxon>
    </lineage>
</organism>
<feature type="compositionally biased region" description="Low complexity" evidence="1">
    <location>
        <begin position="32"/>
        <end position="58"/>
    </location>
</feature>
<dbReference type="RefSeq" id="WP_399654279.1">
    <property type="nucleotide sequence ID" value="NZ_JBITYG010000009.1"/>
</dbReference>
<feature type="transmembrane region" description="Helical" evidence="2">
    <location>
        <begin position="79"/>
        <end position="101"/>
    </location>
</feature>
<evidence type="ECO:0000256" key="1">
    <source>
        <dbReference type="SAM" id="MobiDB-lite"/>
    </source>
</evidence>
<dbReference type="EMBL" id="JBITYG010000009">
    <property type="protein sequence ID" value="MFI9104228.1"/>
    <property type="molecule type" value="Genomic_DNA"/>
</dbReference>
<reference evidence="3 4" key="1">
    <citation type="submission" date="2024-10" db="EMBL/GenBank/DDBJ databases">
        <title>The Natural Products Discovery Center: Release of the First 8490 Sequenced Strains for Exploring Actinobacteria Biosynthetic Diversity.</title>
        <authorList>
            <person name="Kalkreuter E."/>
            <person name="Kautsar S.A."/>
            <person name="Yang D."/>
            <person name="Bader C.D."/>
            <person name="Teijaro C.N."/>
            <person name="Fluegel L."/>
            <person name="Davis C.M."/>
            <person name="Simpson J.R."/>
            <person name="Lauterbach L."/>
            <person name="Steele A.D."/>
            <person name="Gui C."/>
            <person name="Meng S."/>
            <person name="Li G."/>
            <person name="Viehrig K."/>
            <person name="Ye F."/>
            <person name="Su P."/>
            <person name="Kiefer A.F."/>
            <person name="Nichols A."/>
            <person name="Cepeda A.J."/>
            <person name="Yan W."/>
            <person name="Fan B."/>
            <person name="Jiang Y."/>
            <person name="Adhikari A."/>
            <person name="Zheng C.-J."/>
            <person name="Schuster L."/>
            <person name="Cowan T.M."/>
            <person name="Smanski M.J."/>
            <person name="Chevrette M.G."/>
            <person name="De Carvalho L.P.S."/>
            <person name="Shen B."/>
        </authorList>
    </citation>
    <scope>NUCLEOTIDE SEQUENCE [LARGE SCALE GENOMIC DNA]</scope>
    <source>
        <strain evidence="3 4">NPDC053399</strain>
    </source>
</reference>
<dbReference type="SUPFAM" id="SSF81995">
    <property type="entry name" value="beta-sandwich domain of Sec23/24"/>
    <property type="match status" value="1"/>
</dbReference>
<evidence type="ECO:0000313" key="3">
    <source>
        <dbReference type="EMBL" id="MFI9104228.1"/>
    </source>
</evidence>
<sequence>MSTPPDQPSAYPYPGPQSAAQPSPGFGPPVPAQQNPYAQPAPQQVPQQPGQPGSYYGPQGPPIPQLPPPPGGGSGAGKAVLWAAVGAVVASALWGGGVLLLGGKDKDTATADLKGYKIQSDVCTATDVSAFKGKFPENDSSPVTYTLKHDALDDMYCDMDLKMTGSTYADAYLNTTVQLHKVTDPSAEFVARWESYTQRKGDYKAEKVPGLGDAAYLVTEDTISGSSGSRSVTLAVRDGWMTYQMGWSMYLSSLDKDKTPPTVSEVTSWVKSSTTATLAKLKN</sequence>
<gene>
    <name evidence="3" type="ORF">ACIGXA_27290</name>
</gene>
<comment type="caution">
    <text evidence="3">The sequence shown here is derived from an EMBL/GenBank/DDBJ whole genome shotgun (WGS) entry which is preliminary data.</text>
</comment>
<proteinExistence type="predicted"/>
<protein>
    <submittedName>
        <fullName evidence="3">Uncharacterized protein</fullName>
    </submittedName>
</protein>
<keyword evidence="2" id="KW-0812">Transmembrane</keyword>
<accession>A0ABW8CCR1</accession>
<feature type="compositionally biased region" description="Pro residues" evidence="1">
    <location>
        <begin position="59"/>
        <end position="71"/>
    </location>
</feature>
<evidence type="ECO:0000256" key="2">
    <source>
        <dbReference type="SAM" id="Phobius"/>
    </source>
</evidence>